<keyword evidence="2" id="KW-1003">Cell membrane</keyword>
<dbReference type="HAMAP" id="MF_02078">
    <property type="entry name" value="MurJ_MviN"/>
    <property type="match status" value="1"/>
</dbReference>
<evidence type="ECO:0000313" key="9">
    <source>
        <dbReference type="EMBL" id="PTQ35728.1"/>
    </source>
</evidence>
<sequence length="641" mass="68068">MAFTTCLVAPRSLPCNLQKECTQRSLWGFNRKFSLISTRIYALRSDSRKKSTLQYTLSFRDSVDLHKQHRIFRSASAEVQCSGDSGFEPTIDSNKTRTGSWGLLRTGALIGSATVLSKILGLARETVLAAIYGVGPVMNAYSYASVVPGFFLALLGGINGPFHSAVAASLSKRSREEGRDLIQGVTAVTFVVGVALSLAVVFCAAPLLDVLAPGLVVSGSPGNVTRHLAILQLKIMAPCAVLAALIGIGFGSLSTVGVYGLPSLSPALSSISIMSAVALSTLMLKRRSSMSNLYSGSVALAAGTTFGALAQWVLQAVALRRTGYGPTQVLGRPKAIFEDKGVREVFSVLLPAAVSSGLLQIATFTDLYFASFIPGAAAGLNYANLLVQAPLGILSSAILVPMLPMFSRLSKPSGKLELQERVKQGLLLSMVLTFLMTAMLVSLAEPVVRIVFQRRAFDASASKLVSSLLICYSLGCTFSLARDLLVRVFYSLGDSRIPFQISAAAISANVLLDWIAVRRLGLGVQGLVLATSFVNGASAVALLLLLSSNLDGLKLRHWVQPLSILGFSATLAGIVAKVSYNELLVKLVANLHAASERSLWLADVISVILAGGIGVISYFLPLIIFRIPEMEDVLKLLKAKL</sequence>
<organism evidence="9 10">
    <name type="scientific">Marchantia polymorpha</name>
    <name type="common">Common liverwort</name>
    <name type="synonym">Marchantia aquatica</name>
    <dbReference type="NCBI Taxonomy" id="3197"/>
    <lineage>
        <taxon>Eukaryota</taxon>
        <taxon>Viridiplantae</taxon>
        <taxon>Streptophyta</taxon>
        <taxon>Embryophyta</taxon>
        <taxon>Marchantiophyta</taxon>
        <taxon>Marchantiopsida</taxon>
        <taxon>Marchantiidae</taxon>
        <taxon>Marchantiales</taxon>
        <taxon>Marchantiaceae</taxon>
        <taxon>Marchantia</taxon>
    </lineage>
</organism>
<dbReference type="PANTHER" id="PTHR43486:SF1">
    <property type="entry name" value="LIPID II FLIPPASE MURJ-RELATED"/>
    <property type="match status" value="1"/>
</dbReference>
<keyword evidence="6 8" id="KW-1133">Transmembrane helix</keyword>
<evidence type="ECO:0000256" key="3">
    <source>
        <dbReference type="ARBA" id="ARBA00022692"/>
    </source>
</evidence>
<dbReference type="Proteomes" id="UP000244005">
    <property type="component" value="Unassembled WGS sequence"/>
</dbReference>
<feature type="transmembrane region" description="Helical" evidence="8">
    <location>
        <begin position="181"/>
        <end position="208"/>
    </location>
</feature>
<feature type="transmembrane region" description="Helical" evidence="8">
    <location>
        <begin position="523"/>
        <end position="546"/>
    </location>
</feature>
<dbReference type="PANTHER" id="PTHR43486">
    <property type="entry name" value="LIPID II FLIPPASE MURJ-RELATED"/>
    <property type="match status" value="1"/>
</dbReference>
<dbReference type="CDD" id="cd13123">
    <property type="entry name" value="MATE_MurJ_like"/>
    <property type="match status" value="1"/>
</dbReference>
<accession>A0A2R6WPE0</accession>
<dbReference type="AlphaFoldDB" id="A0A2R6WPE0"/>
<feature type="transmembrane region" description="Helical" evidence="8">
    <location>
        <begin position="464"/>
        <end position="485"/>
    </location>
</feature>
<dbReference type="GO" id="GO:0008360">
    <property type="term" value="P:regulation of cell shape"/>
    <property type="evidence" value="ECO:0007669"/>
    <property type="project" value="UniProtKB-KW"/>
</dbReference>
<evidence type="ECO:0000256" key="7">
    <source>
        <dbReference type="ARBA" id="ARBA00023136"/>
    </source>
</evidence>
<dbReference type="Pfam" id="PF03023">
    <property type="entry name" value="MurJ"/>
    <property type="match status" value="1"/>
</dbReference>
<feature type="transmembrane region" description="Helical" evidence="8">
    <location>
        <begin position="497"/>
        <end position="517"/>
    </location>
</feature>
<dbReference type="NCBIfam" id="TIGR01695">
    <property type="entry name" value="murJ_mviN"/>
    <property type="match status" value="1"/>
</dbReference>
<keyword evidence="4" id="KW-0133">Cell shape</keyword>
<evidence type="ECO:0000256" key="8">
    <source>
        <dbReference type="SAM" id="Phobius"/>
    </source>
</evidence>
<name>A0A2R6WPE0_MARPO</name>
<dbReference type="Gramene" id="Mp2g24160.1">
    <property type="protein sequence ID" value="Mp2g24160.1.cds"/>
    <property type="gene ID" value="Mp2g24160"/>
</dbReference>
<feature type="transmembrane region" description="Helical" evidence="8">
    <location>
        <begin position="293"/>
        <end position="314"/>
    </location>
</feature>
<proteinExistence type="inferred from homology"/>
<feature type="transmembrane region" description="Helical" evidence="8">
    <location>
        <begin position="426"/>
        <end position="444"/>
    </location>
</feature>
<comment type="subcellular location">
    <subcellularLocation>
        <location evidence="1">Cell membrane</location>
        <topology evidence="1">Multi-pass membrane protein</topology>
    </subcellularLocation>
</comment>
<feature type="transmembrane region" description="Helical" evidence="8">
    <location>
        <begin position="385"/>
        <end position="406"/>
    </location>
</feature>
<keyword evidence="10" id="KW-1185">Reference proteome</keyword>
<keyword evidence="5" id="KW-0573">Peptidoglycan synthesis</keyword>
<feature type="transmembrane region" description="Helical" evidence="8">
    <location>
        <begin position="600"/>
        <end position="625"/>
    </location>
</feature>
<feature type="transmembrane region" description="Helical" evidence="8">
    <location>
        <begin position="140"/>
        <end position="160"/>
    </location>
</feature>
<keyword evidence="7 8" id="KW-0472">Membrane</keyword>
<dbReference type="GO" id="GO:0005886">
    <property type="term" value="C:plasma membrane"/>
    <property type="evidence" value="ECO:0007669"/>
    <property type="project" value="UniProtKB-SubCell"/>
</dbReference>
<reference evidence="10" key="1">
    <citation type="journal article" date="2017" name="Cell">
        <title>Insights into land plant evolution garnered from the Marchantia polymorpha genome.</title>
        <authorList>
            <person name="Bowman J.L."/>
            <person name="Kohchi T."/>
            <person name="Yamato K.T."/>
            <person name="Jenkins J."/>
            <person name="Shu S."/>
            <person name="Ishizaki K."/>
            <person name="Yamaoka S."/>
            <person name="Nishihama R."/>
            <person name="Nakamura Y."/>
            <person name="Berger F."/>
            <person name="Adam C."/>
            <person name="Aki S.S."/>
            <person name="Althoff F."/>
            <person name="Araki T."/>
            <person name="Arteaga-Vazquez M.A."/>
            <person name="Balasubrmanian S."/>
            <person name="Barry K."/>
            <person name="Bauer D."/>
            <person name="Boehm C.R."/>
            <person name="Briginshaw L."/>
            <person name="Caballero-Perez J."/>
            <person name="Catarino B."/>
            <person name="Chen F."/>
            <person name="Chiyoda S."/>
            <person name="Chovatia M."/>
            <person name="Davies K.M."/>
            <person name="Delmans M."/>
            <person name="Demura T."/>
            <person name="Dierschke T."/>
            <person name="Dolan L."/>
            <person name="Dorantes-Acosta A.E."/>
            <person name="Eklund D.M."/>
            <person name="Florent S.N."/>
            <person name="Flores-Sandoval E."/>
            <person name="Fujiyama A."/>
            <person name="Fukuzawa H."/>
            <person name="Galik B."/>
            <person name="Grimanelli D."/>
            <person name="Grimwood J."/>
            <person name="Grossniklaus U."/>
            <person name="Hamada T."/>
            <person name="Haseloff J."/>
            <person name="Hetherington A.J."/>
            <person name="Higo A."/>
            <person name="Hirakawa Y."/>
            <person name="Hundley H.N."/>
            <person name="Ikeda Y."/>
            <person name="Inoue K."/>
            <person name="Inoue S.I."/>
            <person name="Ishida S."/>
            <person name="Jia Q."/>
            <person name="Kakita M."/>
            <person name="Kanazawa T."/>
            <person name="Kawai Y."/>
            <person name="Kawashima T."/>
            <person name="Kennedy M."/>
            <person name="Kinose K."/>
            <person name="Kinoshita T."/>
            <person name="Kohara Y."/>
            <person name="Koide E."/>
            <person name="Komatsu K."/>
            <person name="Kopischke S."/>
            <person name="Kubo M."/>
            <person name="Kyozuka J."/>
            <person name="Lagercrantz U."/>
            <person name="Lin S.S."/>
            <person name="Lindquist E."/>
            <person name="Lipzen A.M."/>
            <person name="Lu C.W."/>
            <person name="De Luna E."/>
            <person name="Martienssen R.A."/>
            <person name="Minamino N."/>
            <person name="Mizutani M."/>
            <person name="Mizutani M."/>
            <person name="Mochizuki N."/>
            <person name="Monte I."/>
            <person name="Mosher R."/>
            <person name="Nagasaki H."/>
            <person name="Nakagami H."/>
            <person name="Naramoto S."/>
            <person name="Nishitani K."/>
            <person name="Ohtani M."/>
            <person name="Okamoto T."/>
            <person name="Okumura M."/>
            <person name="Phillips J."/>
            <person name="Pollak B."/>
            <person name="Reinders A."/>
            <person name="Rovekamp M."/>
            <person name="Sano R."/>
            <person name="Sawa S."/>
            <person name="Schmid M.W."/>
            <person name="Shirakawa M."/>
            <person name="Solano R."/>
            <person name="Spunde A."/>
            <person name="Suetsugu N."/>
            <person name="Sugano S."/>
            <person name="Sugiyama A."/>
            <person name="Sun R."/>
            <person name="Suzuki Y."/>
            <person name="Takenaka M."/>
            <person name="Takezawa D."/>
            <person name="Tomogane H."/>
            <person name="Tsuzuki M."/>
            <person name="Ueda T."/>
            <person name="Umeda M."/>
            <person name="Ward J.M."/>
            <person name="Watanabe Y."/>
            <person name="Yazaki K."/>
            <person name="Yokoyama R."/>
            <person name="Yoshitake Y."/>
            <person name="Yotsui I."/>
            <person name="Zachgo S."/>
            <person name="Schmutz J."/>
        </authorList>
    </citation>
    <scope>NUCLEOTIDE SEQUENCE [LARGE SCALE GENOMIC DNA]</scope>
    <source>
        <strain evidence="10">Tak-1</strain>
    </source>
</reference>
<protein>
    <recommendedName>
        <fullName evidence="11">Lipid II flippase MurJ</fullName>
    </recommendedName>
</protein>
<evidence type="ECO:0000256" key="6">
    <source>
        <dbReference type="ARBA" id="ARBA00022989"/>
    </source>
</evidence>
<gene>
    <name evidence="9" type="ORF">MARPO_0069s0065</name>
</gene>
<evidence type="ECO:0000256" key="5">
    <source>
        <dbReference type="ARBA" id="ARBA00022984"/>
    </source>
</evidence>
<keyword evidence="3 8" id="KW-0812">Transmembrane</keyword>
<dbReference type="PRINTS" id="PR01806">
    <property type="entry name" value="VIRFACTRMVIN"/>
</dbReference>
<evidence type="ECO:0000313" key="10">
    <source>
        <dbReference type="Proteomes" id="UP000244005"/>
    </source>
</evidence>
<dbReference type="EMBL" id="KZ772741">
    <property type="protein sequence ID" value="PTQ35728.1"/>
    <property type="molecule type" value="Genomic_DNA"/>
</dbReference>
<dbReference type="OrthoDB" id="2018828at2759"/>
<evidence type="ECO:0000256" key="4">
    <source>
        <dbReference type="ARBA" id="ARBA00022960"/>
    </source>
</evidence>
<dbReference type="OMA" id="INFWYLL"/>
<feature type="transmembrane region" description="Helical" evidence="8">
    <location>
        <begin position="558"/>
        <end position="580"/>
    </location>
</feature>
<feature type="transmembrane region" description="Helical" evidence="8">
    <location>
        <begin position="102"/>
        <end position="120"/>
    </location>
</feature>
<evidence type="ECO:0000256" key="1">
    <source>
        <dbReference type="ARBA" id="ARBA00004651"/>
    </source>
</evidence>
<dbReference type="InterPro" id="IPR004268">
    <property type="entry name" value="MurJ"/>
</dbReference>
<evidence type="ECO:0000256" key="2">
    <source>
        <dbReference type="ARBA" id="ARBA00022475"/>
    </source>
</evidence>
<evidence type="ECO:0008006" key="11">
    <source>
        <dbReference type="Google" id="ProtNLM"/>
    </source>
</evidence>
<feature type="transmembrane region" description="Helical" evidence="8">
    <location>
        <begin position="228"/>
        <end position="251"/>
    </location>
</feature>